<feature type="compositionally biased region" description="Polar residues" evidence="1">
    <location>
        <begin position="57"/>
        <end position="69"/>
    </location>
</feature>
<dbReference type="OrthoDB" id="2163387at2759"/>
<dbReference type="EMBL" id="CAJPDQ010000008">
    <property type="protein sequence ID" value="CAF9913552.1"/>
    <property type="molecule type" value="Genomic_DNA"/>
</dbReference>
<evidence type="ECO:0000256" key="1">
    <source>
        <dbReference type="SAM" id="MobiDB-lite"/>
    </source>
</evidence>
<organism evidence="2 3">
    <name type="scientific">Gomphillus americanus</name>
    <dbReference type="NCBI Taxonomy" id="1940652"/>
    <lineage>
        <taxon>Eukaryota</taxon>
        <taxon>Fungi</taxon>
        <taxon>Dikarya</taxon>
        <taxon>Ascomycota</taxon>
        <taxon>Pezizomycotina</taxon>
        <taxon>Lecanoromycetes</taxon>
        <taxon>OSLEUM clade</taxon>
        <taxon>Ostropomycetidae</taxon>
        <taxon>Ostropales</taxon>
        <taxon>Graphidaceae</taxon>
        <taxon>Gomphilloideae</taxon>
        <taxon>Gomphillus</taxon>
    </lineage>
</organism>
<dbReference type="Proteomes" id="UP000664169">
    <property type="component" value="Unassembled WGS sequence"/>
</dbReference>
<gene>
    <name evidence="2" type="ORF">GOMPHAMPRED_007961</name>
</gene>
<evidence type="ECO:0000313" key="3">
    <source>
        <dbReference type="Proteomes" id="UP000664169"/>
    </source>
</evidence>
<protein>
    <submittedName>
        <fullName evidence="2">Uncharacterized protein</fullName>
    </submittedName>
</protein>
<dbReference type="AlphaFoldDB" id="A0A8H3I3F2"/>
<reference evidence="2" key="1">
    <citation type="submission" date="2021-03" db="EMBL/GenBank/DDBJ databases">
        <authorList>
            <person name="Tagirdzhanova G."/>
        </authorList>
    </citation>
    <scope>NUCLEOTIDE SEQUENCE</scope>
</reference>
<proteinExistence type="predicted"/>
<comment type="caution">
    <text evidence="2">The sequence shown here is derived from an EMBL/GenBank/DDBJ whole genome shotgun (WGS) entry which is preliminary data.</text>
</comment>
<sequence length="314" mass="34250">MSRRLQDCLALASYKNRHGFDRMSFSYVEAQYHDQLRKQSDTSSSSASSSSSMSVSDYPTNPRQFQSSPLTSALFSDDIYHRNSPFGQRKRARFQQEYLGPTPRASRRRSKKRTATSHQVSPTKGWATSLQLSTSSPLAARSLHAPSISFATTTMPQSPQFGLEDDEPRLPPTFHSSPPRTPPRVLRSIKTSEGEGADLLLFLATSPSPANSRTLRGFAPCTPPSKHAQLPSSMLNTPGNTFGLFNTPGQNFNFADFVNVTPSPAQGAFGGMTPGPAKTPLAVKEARRTLTFGSPTIARKHAGLGMELGEELRS</sequence>
<feature type="region of interest" description="Disordered" evidence="1">
    <location>
        <begin position="81"/>
        <end position="130"/>
    </location>
</feature>
<feature type="compositionally biased region" description="Basic residues" evidence="1">
    <location>
        <begin position="105"/>
        <end position="115"/>
    </location>
</feature>
<feature type="region of interest" description="Disordered" evidence="1">
    <location>
        <begin position="152"/>
        <end position="186"/>
    </location>
</feature>
<feature type="region of interest" description="Disordered" evidence="1">
    <location>
        <begin position="34"/>
        <end position="69"/>
    </location>
</feature>
<keyword evidence="3" id="KW-1185">Reference proteome</keyword>
<evidence type="ECO:0000313" key="2">
    <source>
        <dbReference type="EMBL" id="CAF9913552.1"/>
    </source>
</evidence>
<dbReference type="PANTHER" id="PTHR40468">
    <property type="entry name" value="YALI0A15257P"/>
    <property type="match status" value="1"/>
</dbReference>
<name>A0A8H3I3F2_9LECA</name>
<feature type="compositionally biased region" description="Polar residues" evidence="1">
    <location>
        <begin position="118"/>
        <end position="130"/>
    </location>
</feature>
<accession>A0A8H3I3F2</accession>
<feature type="compositionally biased region" description="Low complexity" evidence="1">
    <location>
        <begin position="41"/>
        <end position="56"/>
    </location>
</feature>
<dbReference type="PANTHER" id="PTHR40468:SF1">
    <property type="entry name" value="TOPOISOMERASE I DAMAGE AFFECTED PROTEIN 11"/>
    <property type="match status" value="1"/>
</dbReference>